<feature type="region of interest" description="Disordered" evidence="2">
    <location>
        <begin position="1"/>
        <end position="50"/>
    </location>
</feature>
<dbReference type="Gramene" id="GBG77554">
    <property type="protein sequence ID" value="GBG77554"/>
    <property type="gene ID" value="CBR_g24000"/>
</dbReference>
<proteinExistence type="predicted"/>
<dbReference type="SUPFAM" id="SSF56672">
    <property type="entry name" value="DNA/RNA polymerases"/>
    <property type="match status" value="1"/>
</dbReference>
<dbReference type="PANTHER" id="PTHR15503">
    <property type="entry name" value="LDOC1 RELATED"/>
    <property type="match status" value="1"/>
</dbReference>
<feature type="region of interest" description="Disordered" evidence="2">
    <location>
        <begin position="226"/>
        <end position="250"/>
    </location>
</feature>
<evidence type="ECO:0000256" key="1">
    <source>
        <dbReference type="SAM" id="Coils"/>
    </source>
</evidence>
<dbReference type="OrthoDB" id="9445845at2759"/>
<comment type="caution">
    <text evidence="3">The sequence shown here is derived from an EMBL/GenBank/DDBJ whole genome shotgun (WGS) entry which is preliminary data.</text>
</comment>
<dbReference type="AlphaFoldDB" id="A0A388L5H3"/>
<sequence length="497" mass="56848">MEKQLETEGEEEEEEEGLLDRRGKGAVVETVGKEGGGESSQASQLQFHQEDTRKWMEQFGFRTEMPTNEAKQEREEFAAKLEAIDHKERGLLISRKDQRFLTQKRKDFEEKKRLKEEGEALQQRLREQRGKEGDSKETLTLMTDALLHTTQELTSLHCIVGKIKHHQEEFQGRWNNFISASAHKIDDKTSNYTAQSEDIFTKKIISTITTTKKLEVVEETWEMEMIENEGEGDGKRDAKQSEEGERRKKMKLEGGNKVEKVLHSLTLLVEDNLPFDFILGTNWGNAACADVKMGEHKCWLPSPEGGKEKMRLFHESGAESSPSLCCMSAPVFTRHMVKKGMVDQVFVAYVRPLSEDRKEEERTPPQVEDLLREFADVGEVPTGVVDKVIKHPIEIEPGSKTPKGPIYQMSPMKLDELCKQLDELIEKGWIRPASSPYDAPVLFVPKKEGELHMCIDYRGLNAVIVKNVEPLPRIDPLLDKMQVCQYFSKIDLKSGYH</sequence>
<organism evidence="3 4">
    <name type="scientific">Chara braunii</name>
    <name type="common">Braun's stonewort</name>
    <dbReference type="NCBI Taxonomy" id="69332"/>
    <lineage>
        <taxon>Eukaryota</taxon>
        <taxon>Viridiplantae</taxon>
        <taxon>Streptophyta</taxon>
        <taxon>Charophyceae</taxon>
        <taxon>Charales</taxon>
        <taxon>Characeae</taxon>
        <taxon>Chara</taxon>
    </lineage>
</organism>
<evidence type="ECO:0000313" key="4">
    <source>
        <dbReference type="Proteomes" id="UP000265515"/>
    </source>
</evidence>
<reference evidence="3 4" key="1">
    <citation type="journal article" date="2018" name="Cell">
        <title>The Chara Genome: Secondary Complexity and Implications for Plant Terrestrialization.</title>
        <authorList>
            <person name="Nishiyama T."/>
            <person name="Sakayama H."/>
            <person name="Vries J.D."/>
            <person name="Buschmann H."/>
            <person name="Saint-Marcoux D."/>
            <person name="Ullrich K.K."/>
            <person name="Haas F.B."/>
            <person name="Vanderstraeten L."/>
            <person name="Becker D."/>
            <person name="Lang D."/>
            <person name="Vosolsobe S."/>
            <person name="Rombauts S."/>
            <person name="Wilhelmsson P.K.I."/>
            <person name="Janitza P."/>
            <person name="Kern R."/>
            <person name="Heyl A."/>
            <person name="Rumpler F."/>
            <person name="Villalobos L.I.A.C."/>
            <person name="Clay J.M."/>
            <person name="Skokan R."/>
            <person name="Toyoda A."/>
            <person name="Suzuki Y."/>
            <person name="Kagoshima H."/>
            <person name="Schijlen E."/>
            <person name="Tajeshwar N."/>
            <person name="Catarino B."/>
            <person name="Hetherington A.J."/>
            <person name="Saltykova A."/>
            <person name="Bonnot C."/>
            <person name="Breuninger H."/>
            <person name="Symeonidi A."/>
            <person name="Radhakrishnan G.V."/>
            <person name="Van Nieuwerburgh F."/>
            <person name="Deforce D."/>
            <person name="Chang C."/>
            <person name="Karol K.G."/>
            <person name="Hedrich R."/>
            <person name="Ulvskov P."/>
            <person name="Glockner G."/>
            <person name="Delwiche C.F."/>
            <person name="Petrasek J."/>
            <person name="Van de Peer Y."/>
            <person name="Friml J."/>
            <person name="Beilby M."/>
            <person name="Dolan L."/>
            <person name="Kohara Y."/>
            <person name="Sugano S."/>
            <person name="Fujiyama A."/>
            <person name="Delaux P.-M."/>
            <person name="Quint M."/>
            <person name="TheiBen G."/>
            <person name="Hagemann M."/>
            <person name="Harholt J."/>
            <person name="Dunand C."/>
            <person name="Zachgo S."/>
            <person name="Langdale J."/>
            <person name="Maumus F."/>
            <person name="Straeten D.V.D."/>
            <person name="Gould S.B."/>
            <person name="Rensing S.A."/>
        </authorList>
    </citation>
    <scope>NUCLEOTIDE SEQUENCE [LARGE SCALE GENOMIC DNA]</scope>
    <source>
        <strain evidence="3 4">S276</strain>
    </source>
</reference>
<protein>
    <recommendedName>
        <fullName evidence="5">Reverse transcriptase domain-containing protein</fullName>
    </recommendedName>
</protein>
<accession>A0A388L5H3</accession>
<evidence type="ECO:0000313" key="3">
    <source>
        <dbReference type="EMBL" id="GBG77554.1"/>
    </source>
</evidence>
<keyword evidence="1" id="KW-0175">Coiled coil</keyword>
<name>A0A388L5H3_CHABU</name>
<dbReference type="InterPro" id="IPR043502">
    <property type="entry name" value="DNA/RNA_pol_sf"/>
</dbReference>
<dbReference type="CDD" id="cd01647">
    <property type="entry name" value="RT_LTR"/>
    <property type="match status" value="1"/>
</dbReference>
<dbReference type="EMBL" id="BFEA01000270">
    <property type="protein sequence ID" value="GBG77554.1"/>
    <property type="molecule type" value="Genomic_DNA"/>
</dbReference>
<keyword evidence="4" id="KW-1185">Reference proteome</keyword>
<feature type="compositionally biased region" description="Basic and acidic residues" evidence="2">
    <location>
        <begin position="232"/>
        <end position="250"/>
    </location>
</feature>
<dbReference type="Proteomes" id="UP000265515">
    <property type="component" value="Unassembled WGS sequence"/>
</dbReference>
<evidence type="ECO:0008006" key="5">
    <source>
        <dbReference type="Google" id="ProtNLM"/>
    </source>
</evidence>
<dbReference type="Gene3D" id="3.30.70.270">
    <property type="match status" value="1"/>
</dbReference>
<dbReference type="InterPro" id="IPR032567">
    <property type="entry name" value="RTL1-rel"/>
</dbReference>
<dbReference type="Gene3D" id="3.10.10.10">
    <property type="entry name" value="HIV Type 1 Reverse Transcriptase, subunit A, domain 1"/>
    <property type="match status" value="1"/>
</dbReference>
<dbReference type="InterPro" id="IPR043128">
    <property type="entry name" value="Rev_trsase/Diguanyl_cyclase"/>
</dbReference>
<gene>
    <name evidence="3" type="ORF">CBR_g24000</name>
</gene>
<feature type="coiled-coil region" evidence="1">
    <location>
        <begin position="104"/>
        <end position="131"/>
    </location>
</feature>
<feature type="compositionally biased region" description="Acidic residues" evidence="2">
    <location>
        <begin position="7"/>
        <end position="17"/>
    </location>
</feature>
<evidence type="ECO:0000256" key="2">
    <source>
        <dbReference type="SAM" id="MobiDB-lite"/>
    </source>
</evidence>
<dbReference type="PANTHER" id="PTHR15503:SF45">
    <property type="entry name" value="RNA-DIRECTED DNA POLYMERASE HOMOLOG"/>
    <property type="match status" value="1"/>
</dbReference>